<dbReference type="PANTHER" id="PTHR11102:SF160">
    <property type="entry name" value="ERAD-ASSOCIATED E3 UBIQUITIN-PROTEIN LIGASE COMPONENT HRD3"/>
    <property type="match status" value="1"/>
</dbReference>
<dbReference type="EMBL" id="LJYW01000001">
    <property type="protein sequence ID" value="KPL55124.1"/>
    <property type="molecule type" value="Genomic_DNA"/>
</dbReference>
<sequence>MRTCEFLRIASLSAVVLAGGVLSPVSGAAALDPSTTARPPETSPDEAFNAGRRLYYQGKKAAAVSELQRAGERGHPGALYLLGRIYRNGEGVPPNDLKAFQIFSQIANSHAEDMPGSPAAPFVASAFVALGSYYMTGIEDSSIKPDVGKAREIFTYAASFFGDADAQYNLGRLYLDAAGPDRDPKQAARWLKLAARKGHPGAMAMLGQMLFSGDIDMPRRSVQGLMWLTIARARAQSGTDEWIRDAQEQAFSVASEPERRQAVQLAQDWIAKNGN</sequence>
<comment type="caution">
    <text evidence="2">The sequence shown here is derived from an EMBL/GenBank/DDBJ whole genome shotgun (WGS) entry which is preliminary data.</text>
</comment>
<dbReference type="InterPro" id="IPR006597">
    <property type="entry name" value="Sel1-like"/>
</dbReference>
<keyword evidence="3" id="KW-1185">Reference proteome</keyword>
<evidence type="ECO:0000256" key="1">
    <source>
        <dbReference type="SAM" id="SignalP"/>
    </source>
</evidence>
<dbReference type="Gene3D" id="1.25.40.10">
    <property type="entry name" value="Tetratricopeptide repeat domain"/>
    <property type="match status" value="2"/>
</dbReference>
<dbReference type="Pfam" id="PF08238">
    <property type="entry name" value="Sel1"/>
    <property type="match status" value="4"/>
</dbReference>
<keyword evidence="1" id="KW-0732">Signal</keyword>
<evidence type="ECO:0008006" key="4">
    <source>
        <dbReference type="Google" id="ProtNLM"/>
    </source>
</evidence>
<feature type="signal peptide" evidence="1">
    <location>
        <begin position="1"/>
        <end position="28"/>
    </location>
</feature>
<dbReference type="PANTHER" id="PTHR11102">
    <property type="entry name" value="SEL-1-LIKE PROTEIN"/>
    <property type="match status" value="1"/>
</dbReference>
<proteinExistence type="predicted"/>
<dbReference type="InterPro" id="IPR011990">
    <property type="entry name" value="TPR-like_helical_dom_sf"/>
</dbReference>
<evidence type="ECO:0000313" key="3">
    <source>
        <dbReference type="Proteomes" id="UP000048984"/>
    </source>
</evidence>
<evidence type="ECO:0000313" key="2">
    <source>
        <dbReference type="EMBL" id="KPL55124.1"/>
    </source>
</evidence>
<dbReference type="InterPro" id="IPR050767">
    <property type="entry name" value="Sel1_AlgK"/>
</dbReference>
<dbReference type="AlphaFoldDB" id="A0A0P6VV41"/>
<protein>
    <recommendedName>
        <fullName evidence="4">Exopolysaccharide biosynthesis protein</fullName>
    </recommendedName>
</protein>
<feature type="chain" id="PRO_5006131848" description="Exopolysaccharide biosynthesis protein" evidence="1">
    <location>
        <begin position="29"/>
        <end position="275"/>
    </location>
</feature>
<name>A0A0P6VV41_9HYPH</name>
<dbReference type="SUPFAM" id="SSF81901">
    <property type="entry name" value="HCP-like"/>
    <property type="match status" value="1"/>
</dbReference>
<gene>
    <name evidence="2" type="ORF">ABB55_25230</name>
</gene>
<dbReference type="RefSeq" id="WP_054361291.1">
    <property type="nucleotide sequence ID" value="NZ_LJYW01000001.1"/>
</dbReference>
<reference evidence="2 3" key="1">
    <citation type="submission" date="2015-09" db="EMBL/GenBank/DDBJ databases">
        <authorList>
            <person name="Jackson K.R."/>
            <person name="Lunt B.L."/>
            <person name="Fisher J.N.B."/>
            <person name="Gardner A.V."/>
            <person name="Bailey M.E."/>
            <person name="Deus L.M."/>
            <person name="Earl A.S."/>
            <person name="Gibby P.D."/>
            <person name="Hartmann K.A."/>
            <person name="Liu J.E."/>
            <person name="Manci A.M."/>
            <person name="Nielsen D.A."/>
            <person name="Solomon M.B."/>
            <person name="Breakwell D.P."/>
            <person name="Burnett S.H."/>
            <person name="Grose J.H."/>
        </authorList>
    </citation>
    <scope>NUCLEOTIDE SEQUENCE [LARGE SCALE GENOMIC DNA]</scope>
    <source>
        <strain evidence="2 3">16</strain>
    </source>
</reference>
<dbReference type="Proteomes" id="UP000048984">
    <property type="component" value="Unassembled WGS sequence"/>
</dbReference>
<dbReference type="SMART" id="SM00671">
    <property type="entry name" value="SEL1"/>
    <property type="match status" value="4"/>
</dbReference>
<accession>A0A0P6VV41</accession>
<organism evidence="2 3">
    <name type="scientific">Prosthecodimorpha hirschii</name>
    <dbReference type="NCBI Taxonomy" id="665126"/>
    <lineage>
        <taxon>Bacteria</taxon>
        <taxon>Pseudomonadati</taxon>
        <taxon>Pseudomonadota</taxon>
        <taxon>Alphaproteobacteria</taxon>
        <taxon>Hyphomicrobiales</taxon>
        <taxon>Ancalomicrobiaceae</taxon>
        <taxon>Prosthecodimorpha</taxon>
    </lineage>
</organism>
<reference evidence="2 3" key="2">
    <citation type="submission" date="2015-10" db="EMBL/GenBank/DDBJ databases">
        <title>Draft Genome Sequence of Prosthecomicrobium hirschii ATCC 27832.</title>
        <authorList>
            <person name="Daniel J."/>
            <person name="Givan S.A."/>
            <person name="Brun Y.V."/>
            <person name="Brown P.J."/>
        </authorList>
    </citation>
    <scope>NUCLEOTIDE SEQUENCE [LARGE SCALE GENOMIC DNA]</scope>
    <source>
        <strain evidence="2 3">16</strain>
    </source>
</reference>
<dbReference type="STRING" id="665126.ABB55_25230"/>
<dbReference type="OrthoDB" id="9796900at2"/>